<protein>
    <submittedName>
        <fullName evidence="2">Putative secreted protein</fullName>
    </submittedName>
</protein>
<proteinExistence type="predicted"/>
<dbReference type="EMBL" id="GGFL01010396">
    <property type="protein sequence ID" value="MBW74574.1"/>
    <property type="molecule type" value="Transcribed_RNA"/>
</dbReference>
<feature type="signal peptide" evidence="1">
    <location>
        <begin position="1"/>
        <end position="22"/>
    </location>
</feature>
<accession>A0A2M4DAG2</accession>
<feature type="chain" id="PRO_5014636871" evidence="1">
    <location>
        <begin position="23"/>
        <end position="76"/>
    </location>
</feature>
<name>A0A2M4DAG2_ANODA</name>
<evidence type="ECO:0000256" key="1">
    <source>
        <dbReference type="SAM" id="SignalP"/>
    </source>
</evidence>
<sequence length="76" mass="8815">MIPRLLMFPLLLVSMLPSQSFYDNFLDLLKPSLSHPYYNPIDADASSMQQQNHFLGFSAFINHPSLIYYCTNTRTQ</sequence>
<keyword evidence="1" id="KW-0732">Signal</keyword>
<organism evidence="2">
    <name type="scientific">Anopheles darlingi</name>
    <name type="common">Mosquito</name>
    <dbReference type="NCBI Taxonomy" id="43151"/>
    <lineage>
        <taxon>Eukaryota</taxon>
        <taxon>Metazoa</taxon>
        <taxon>Ecdysozoa</taxon>
        <taxon>Arthropoda</taxon>
        <taxon>Hexapoda</taxon>
        <taxon>Insecta</taxon>
        <taxon>Pterygota</taxon>
        <taxon>Neoptera</taxon>
        <taxon>Endopterygota</taxon>
        <taxon>Diptera</taxon>
        <taxon>Nematocera</taxon>
        <taxon>Culicoidea</taxon>
        <taxon>Culicidae</taxon>
        <taxon>Anophelinae</taxon>
        <taxon>Anopheles</taxon>
    </lineage>
</organism>
<dbReference type="AlphaFoldDB" id="A0A2M4DAG2"/>
<reference evidence="2" key="1">
    <citation type="submission" date="2018-01" db="EMBL/GenBank/DDBJ databases">
        <title>An insight into the sialome of Amazonian anophelines.</title>
        <authorList>
            <person name="Ribeiro J.M."/>
            <person name="Scarpassa V."/>
            <person name="Calvo E."/>
        </authorList>
    </citation>
    <scope>NUCLEOTIDE SEQUENCE</scope>
</reference>
<evidence type="ECO:0000313" key="2">
    <source>
        <dbReference type="EMBL" id="MBW74574.1"/>
    </source>
</evidence>